<organism evidence="4 5">
    <name type="scientific">Enhygromyxa salina</name>
    <dbReference type="NCBI Taxonomy" id="215803"/>
    <lineage>
        <taxon>Bacteria</taxon>
        <taxon>Pseudomonadati</taxon>
        <taxon>Myxococcota</taxon>
        <taxon>Polyangia</taxon>
        <taxon>Nannocystales</taxon>
        <taxon>Nannocystaceae</taxon>
        <taxon>Enhygromyxa</taxon>
    </lineage>
</organism>
<evidence type="ECO:0008006" key="6">
    <source>
        <dbReference type="Google" id="ProtNLM"/>
    </source>
</evidence>
<dbReference type="EMBL" id="JMCC02000083">
    <property type="protein sequence ID" value="KIG13979.1"/>
    <property type="molecule type" value="Genomic_DNA"/>
</dbReference>
<feature type="region of interest" description="Disordered" evidence="2">
    <location>
        <begin position="202"/>
        <end position="231"/>
    </location>
</feature>
<reference evidence="4 5" key="1">
    <citation type="submission" date="2014-12" db="EMBL/GenBank/DDBJ databases">
        <title>Genome assembly of Enhygromyxa salina DSM 15201.</title>
        <authorList>
            <person name="Sharma G."/>
            <person name="Subramanian S."/>
        </authorList>
    </citation>
    <scope>NUCLEOTIDE SEQUENCE [LARGE SCALE GENOMIC DNA]</scope>
    <source>
        <strain evidence="4 5">DSM 15201</strain>
    </source>
</reference>
<name>A0A0C1Z8M8_9BACT</name>
<dbReference type="InterPro" id="IPR011990">
    <property type="entry name" value="TPR-like_helical_dom_sf"/>
</dbReference>
<dbReference type="Pfam" id="PF13174">
    <property type="entry name" value="TPR_6"/>
    <property type="match status" value="2"/>
</dbReference>
<keyword evidence="1" id="KW-0802">TPR repeat</keyword>
<evidence type="ECO:0000256" key="3">
    <source>
        <dbReference type="SAM" id="Phobius"/>
    </source>
</evidence>
<keyword evidence="3" id="KW-0812">Transmembrane</keyword>
<dbReference type="Proteomes" id="UP000031599">
    <property type="component" value="Unassembled WGS sequence"/>
</dbReference>
<accession>A0A0C1Z8M8</accession>
<evidence type="ECO:0000256" key="2">
    <source>
        <dbReference type="SAM" id="MobiDB-lite"/>
    </source>
</evidence>
<evidence type="ECO:0000313" key="5">
    <source>
        <dbReference type="Proteomes" id="UP000031599"/>
    </source>
</evidence>
<dbReference type="PROSITE" id="PS50005">
    <property type="entry name" value="TPR"/>
    <property type="match status" value="1"/>
</dbReference>
<evidence type="ECO:0000256" key="1">
    <source>
        <dbReference type="PROSITE-ProRule" id="PRU00339"/>
    </source>
</evidence>
<evidence type="ECO:0000313" key="4">
    <source>
        <dbReference type="EMBL" id="KIG13979.1"/>
    </source>
</evidence>
<feature type="transmembrane region" description="Helical" evidence="3">
    <location>
        <begin position="30"/>
        <end position="51"/>
    </location>
</feature>
<protein>
    <recommendedName>
        <fullName evidence="6">Outer membrane lipoprotein BamD-like domain-containing protein</fullName>
    </recommendedName>
</protein>
<sequence length="348" mass="36558">MSEEDDAALISAAVTAHLESVHRDKARQRVAPWLAATGLLAAAAALALWLLPSNTNREVPTVTQVDTGGLTHASWVLEQEGTPLEGVVATTDRQTCGTRDGARACLAPGSRGAFELNGNVELHEGTARVEAEGPIVLSVAGVGVQATTDTADFSATRQAAAWKVVVERGAVTVTRPDGASRVLEAGESTGSEPEVAVPVDTAESADPPAVDPHQDQPASAPSSHEHQHQAPSADALLELARSQRAASDFAAAAKTYEQLIRAYPSSAKVRTTHVSLAQLYQGPLNDPAKALRHFDRYLKRGGPLAEEAHYGKIRALRSLGQTAAAKTELDAFLQTYPNSAHADALRGD</sequence>
<keyword evidence="3" id="KW-0472">Membrane</keyword>
<comment type="caution">
    <text evidence="4">The sequence shown here is derived from an EMBL/GenBank/DDBJ whole genome shotgun (WGS) entry which is preliminary data.</text>
</comment>
<gene>
    <name evidence="4" type="ORF">DB30_07395</name>
</gene>
<dbReference type="Gene3D" id="1.25.40.10">
    <property type="entry name" value="Tetratricopeptide repeat domain"/>
    <property type="match status" value="1"/>
</dbReference>
<dbReference type="AlphaFoldDB" id="A0A0C1Z8M8"/>
<feature type="repeat" description="TPR" evidence="1">
    <location>
        <begin position="233"/>
        <end position="266"/>
    </location>
</feature>
<dbReference type="SUPFAM" id="SSF48452">
    <property type="entry name" value="TPR-like"/>
    <property type="match status" value="1"/>
</dbReference>
<keyword evidence="3" id="KW-1133">Transmembrane helix</keyword>
<proteinExistence type="predicted"/>
<dbReference type="InterPro" id="IPR019734">
    <property type="entry name" value="TPR_rpt"/>
</dbReference>